<keyword evidence="3" id="KW-0068">Autocatalytic cleavage</keyword>
<evidence type="ECO:0000313" key="11">
    <source>
        <dbReference type="Proteomes" id="UP000230202"/>
    </source>
</evidence>
<dbReference type="GO" id="GO:0008295">
    <property type="term" value="P:spermidine biosynthetic process"/>
    <property type="evidence" value="ECO:0007669"/>
    <property type="project" value="UniProtKB-KW"/>
</dbReference>
<evidence type="ECO:0000313" key="10">
    <source>
        <dbReference type="EMBL" id="PIT38170.1"/>
    </source>
</evidence>
<dbReference type="PANTHER" id="PTHR33866:SF2">
    <property type="entry name" value="S-ADENOSYLMETHIONINE DECARBOXYLASE PROENZYME"/>
    <property type="match status" value="1"/>
</dbReference>
<comment type="caution">
    <text evidence="10">The sequence shown here is derived from an EMBL/GenBank/DDBJ whole genome shotgun (WGS) entry which is preliminary data.</text>
</comment>
<protein>
    <submittedName>
        <fullName evidence="10">S-adenosylmethionine decarboxylase proenzyme</fullName>
    </submittedName>
</protein>
<keyword evidence="5" id="KW-0620">Polyamine biosynthesis</keyword>
<evidence type="ECO:0000256" key="4">
    <source>
        <dbReference type="ARBA" id="ARBA00023066"/>
    </source>
</evidence>
<dbReference type="InterPro" id="IPR003826">
    <property type="entry name" value="AdoMetDC_fam_prok"/>
</dbReference>
<dbReference type="Proteomes" id="UP000230202">
    <property type="component" value="Unassembled WGS sequence"/>
</dbReference>
<keyword evidence="8" id="KW-0704">Schiff base</keyword>
<keyword evidence="7" id="KW-0456">Lyase</keyword>
<evidence type="ECO:0000256" key="6">
    <source>
        <dbReference type="ARBA" id="ARBA00023145"/>
    </source>
</evidence>
<evidence type="ECO:0000256" key="2">
    <source>
        <dbReference type="ARBA" id="ARBA00022793"/>
    </source>
</evidence>
<keyword evidence="4" id="KW-0745">Spermidine biosynthesis</keyword>
<proteinExistence type="predicted"/>
<dbReference type="NCBIfam" id="TIGR03330">
    <property type="entry name" value="SAM_DCase_Bsu"/>
    <property type="match status" value="1"/>
</dbReference>
<accession>A0A2N9X4R7</accession>
<name>A0A2N9X4R7_9NEIS</name>
<dbReference type="PANTHER" id="PTHR33866">
    <property type="entry name" value="S-ADENOSYLMETHIONINE DECARBOXYLASE PROENZYME"/>
    <property type="match status" value="1"/>
</dbReference>
<evidence type="ECO:0000256" key="7">
    <source>
        <dbReference type="ARBA" id="ARBA00023239"/>
    </source>
</evidence>
<dbReference type="RefSeq" id="WP_100152192.1">
    <property type="nucleotide sequence ID" value="NZ_MEIL01000029.1"/>
</dbReference>
<organism evidence="10 11">
    <name type="scientific">Snodgrassella alvi</name>
    <dbReference type="NCBI Taxonomy" id="1196083"/>
    <lineage>
        <taxon>Bacteria</taxon>
        <taxon>Pseudomonadati</taxon>
        <taxon>Pseudomonadota</taxon>
        <taxon>Betaproteobacteria</taxon>
        <taxon>Neisseriales</taxon>
        <taxon>Neisseriaceae</taxon>
        <taxon>Snodgrassella</taxon>
    </lineage>
</organism>
<evidence type="ECO:0000256" key="5">
    <source>
        <dbReference type="ARBA" id="ARBA00023115"/>
    </source>
</evidence>
<keyword evidence="2" id="KW-0210">Decarboxylase</keyword>
<evidence type="ECO:0000256" key="8">
    <source>
        <dbReference type="ARBA" id="ARBA00023270"/>
    </source>
</evidence>
<evidence type="ECO:0000256" key="3">
    <source>
        <dbReference type="ARBA" id="ARBA00022813"/>
    </source>
</evidence>
<dbReference type="AlphaFoldDB" id="A0A2N9X4R7"/>
<sequence length="121" mass="13604">MQNNHIIGQHCLLDVYQLDSKWLQNSSAIEQLLRQLAQAAQAHILESYFHTFGGSGGVTGVLLLAESHISIHTWPEHQYAAIDIFMCGKLLAEAAVTELKQLLPDAQMHIRWLARTYQPQA</sequence>
<keyword evidence="9" id="KW-0670">Pyruvate</keyword>
<evidence type="ECO:0000256" key="1">
    <source>
        <dbReference type="ARBA" id="ARBA00001928"/>
    </source>
</evidence>
<evidence type="ECO:0000256" key="9">
    <source>
        <dbReference type="ARBA" id="ARBA00023317"/>
    </source>
</evidence>
<dbReference type="Gene3D" id="3.60.90.10">
    <property type="entry name" value="S-adenosylmethionine decarboxylase"/>
    <property type="match status" value="1"/>
</dbReference>
<reference evidence="10" key="1">
    <citation type="journal article" date="2017" name="MBio">
        <title>Type VI secretion-mediated competition in the bee gut microbiome.</title>
        <authorList>
            <person name="Steele M.I."/>
            <person name="Kwong W.K."/>
            <person name="Powell J.E."/>
            <person name="Whiteley M."/>
            <person name="Moran N.A."/>
        </authorList>
    </citation>
    <scope>NUCLEOTIDE SEQUENCE [LARGE SCALE GENOMIC DNA]</scope>
    <source>
        <strain evidence="10">WkB273</strain>
    </source>
</reference>
<dbReference type="Pfam" id="PF02675">
    <property type="entry name" value="AdoMet_dc"/>
    <property type="match status" value="1"/>
</dbReference>
<dbReference type="SUPFAM" id="SSF56276">
    <property type="entry name" value="S-adenosylmethionine decarboxylase"/>
    <property type="match status" value="1"/>
</dbReference>
<dbReference type="InterPro" id="IPR016067">
    <property type="entry name" value="S-AdoMet_deCO2ase_core"/>
</dbReference>
<dbReference type="EMBL" id="MEIL01000029">
    <property type="protein sequence ID" value="PIT38170.1"/>
    <property type="molecule type" value="Genomic_DNA"/>
</dbReference>
<dbReference type="GO" id="GO:0005829">
    <property type="term" value="C:cytosol"/>
    <property type="evidence" value="ECO:0007669"/>
    <property type="project" value="TreeGrafter"/>
</dbReference>
<dbReference type="GO" id="GO:0004014">
    <property type="term" value="F:adenosylmethionine decarboxylase activity"/>
    <property type="evidence" value="ECO:0007669"/>
    <property type="project" value="InterPro"/>
</dbReference>
<keyword evidence="11" id="KW-1185">Reference proteome</keyword>
<comment type="cofactor">
    <cofactor evidence="1">
        <name>pyruvate</name>
        <dbReference type="ChEBI" id="CHEBI:15361"/>
    </cofactor>
</comment>
<dbReference type="InterPro" id="IPR017716">
    <property type="entry name" value="S-AdoMet_deCOase_pro-enz"/>
</dbReference>
<gene>
    <name evidence="10" type="ORF">BHC54_06325</name>
</gene>
<keyword evidence="6" id="KW-0865">Zymogen</keyword>